<dbReference type="PANTHER" id="PTHR35560:SF3">
    <property type="entry name" value="PEPTIDASE S9 PROLYL OLIGOPEPTIDASE CATALYTIC DOMAIN-CONTAINING PROTEIN"/>
    <property type="match status" value="1"/>
</dbReference>
<proteinExistence type="predicted"/>
<feature type="compositionally biased region" description="Low complexity" evidence="1">
    <location>
        <begin position="155"/>
        <end position="194"/>
    </location>
</feature>
<dbReference type="Proteomes" id="UP000245946">
    <property type="component" value="Unassembled WGS sequence"/>
</dbReference>
<feature type="chain" id="PRO_5016453415" description="Alpha/beta-hydrolase" evidence="2">
    <location>
        <begin position="23"/>
        <end position="599"/>
    </location>
</feature>
<dbReference type="SUPFAM" id="SSF53474">
    <property type="entry name" value="alpha/beta-Hydrolases"/>
    <property type="match status" value="1"/>
</dbReference>
<dbReference type="Gene3D" id="3.40.50.1820">
    <property type="entry name" value="alpha/beta hydrolase"/>
    <property type="match status" value="1"/>
</dbReference>
<name>A0A316ZEH8_9BASI</name>
<dbReference type="OrthoDB" id="5985073at2759"/>
<dbReference type="RefSeq" id="XP_025598994.1">
    <property type="nucleotide sequence ID" value="XM_025742084.1"/>
</dbReference>
<protein>
    <recommendedName>
        <fullName evidence="5">Alpha/beta-hydrolase</fullName>
    </recommendedName>
</protein>
<feature type="compositionally biased region" description="Gly residues" evidence="1">
    <location>
        <begin position="571"/>
        <end position="584"/>
    </location>
</feature>
<accession>A0A316ZEH8</accession>
<feature type="region of interest" description="Disordered" evidence="1">
    <location>
        <begin position="149"/>
        <end position="199"/>
    </location>
</feature>
<reference evidence="3 4" key="1">
    <citation type="journal article" date="2018" name="Mol. Biol. Evol.">
        <title>Broad Genomic Sampling Reveals a Smut Pathogenic Ancestry of the Fungal Clade Ustilaginomycotina.</title>
        <authorList>
            <person name="Kijpornyongpan T."/>
            <person name="Mondo S.J."/>
            <person name="Barry K."/>
            <person name="Sandor L."/>
            <person name="Lee J."/>
            <person name="Lipzen A."/>
            <person name="Pangilinan J."/>
            <person name="LaButti K."/>
            <person name="Hainaut M."/>
            <person name="Henrissat B."/>
            <person name="Grigoriev I.V."/>
            <person name="Spatafora J.W."/>
            <person name="Aime M.C."/>
        </authorList>
    </citation>
    <scope>NUCLEOTIDE SEQUENCE [LARGE SCALE GENOMIC DNA]</scope>
    <source>
        <strain evidence="3 4">MCA 4186</strain>
    </source>
</reference>
<evidence type="ECO:0000313" key="4">
    <source>
        <dbReference type="Proteomes" id="UP000245946"/>
    </source>
</evidence>
<keyword evidence="4" id="KW-1185">Reference proteome</keyword>
<organism evidence="3 4">
    <name type="scientific">Tilletiopsis washingtonensis</name>
    <dbReference type="NCBI Taxonomy" id="58919"/>
    <lineage>
        <taxon>Eukaryota</taxon>
        <taxon>Fungi</taxon>
        <taxon>Dikarya</taxon>
        <taxon>Basidiomycota</taxon>
        <taxon>Ustilaginomycotina</taxon>
        <taxon>Exobasidiomycetes</taxon>
        <taxon>Entylomatales</taxon>
        <taxon>Entylomatales incertae sedis</taxon>
        <taxon>Tilletiopsis</taxon>
    </lineage>
</organism>
<feature type="region of interest" description="Disordered" evidence="1">
    <location>
        <begin position="556"/>
        <end position="599"/>
    </location>
</feature>
<evidence type="ECO:0000256" key="1">
    <source>
        <dbReference type="SAM" id="MobiDB-lite"/>
    </source>
</evidence>
<dbReference type="PANTHER" id="PTHR35560">
    <property type="entry name" value="BLL0132 PROTEIN"/>
    <property type="match status" value="1"/>
</dbReference>
<dbReference type="GeneID" id="37269628"/>
<dbReference type="InterPro" id="IPR029058">
    <property type="entry name" value="AB_hydrolase_fold"/>
</dbReference>
<dbReference type="EMBL" id="KZ819290">
    <property type="protein sequence ID" value="PWN98715.1"/>
    <property type="molecule type" value="Genomic_DNA"/>
</dbReference>
<evidence type="ECO:0000313" key="3">
    <source>
        <dbReference type="EMBL" id="PWN98715.1"/>
    </source>
</evidence>
<evidence type="ECO:0008006" key="5">
    <source>
        <dbReference type="Google" id="ProtNLM"/>
    </source>
</evidence>
<feature type="signal peptide" evidence="2">
    <location>
        <begin position="1"/>
        <end position="22"/>
    </location>
</feature>
<keyword evidence="2" id="KW-0732">Signal</keyword>
<gene>
    <name evidence="3" type="ORF">FA09DRAFT_329220</name>
</gene>
<evidence type="ECO:0000256" key="2">
    <source>
        <dbReference type="SAM" id="SignalP"/>
    </source>
</evidence>
<dbReference type="AlphaFoldDB" id="A0A316ZEH8"/>
<sequence>MRAAALLLPLIGVLAALLAADAAPAPEHELRARFLSASQLGTPPDGYRYSWGIDKNRLAYSGSDYLARSQISSSQTLSSREIAACGARCEATVGCGFFHPIRISGGSAPGITCALFRQKQAKSAATSTKGPSSTGGSVVDSYGYTRNAGAVTAPSTTRTSTTRTSTTTTSTTRTSTTTATTTSSSTAATSTSTSAVPAPPAGVDLVQYAPCVGISATVPLFVSHNAYTQPSLVRTAYLVMHGNNREGDKSFVWLAPYVGGATNPAVLIVSPQLNNVGDAAATGPSGSSYYQPAQNLAWDALGTGDLASNSQYSGADAAAPSSGPYSLSGSQCSSFQVFDSLLSDFADRSKYPLLSQVFVVGHSAGAGMVLRYAQLSSDTAAGTVPVRYVGANAASHAYFTTDRPLAPASNCTTYNTYQWGFASSFPRYVAQRVSTLGGATAIFRRFVARDVVTMTGDSDTYALFHYGAQDCNVQAQGGVDRRDRGYAYWAYRNLLAGTTTDVTAYYGYARLQASVSPVSVSSFRQQHCVVPGVGHEEEKMWQSTCGGQALKTGSITAVGTPARPGATDGTTGSGSTGSGSGSTGSSGSTTGTGKATTED</sequence>